<dbReference type="EMBL" id="JABMIG020000093">
    <property type="protein sequence ID" value="KAL3793251.1"/>
    <property type="molecule type" value="Genomic_DNA"/>
</dbReference>
<dbReference type="Proteomes" id="UP001516023">
    <property type="component" value="Unassembled WGS sequence"/>
</dbReference>
<feature type="transmembrane region" description="Helical" evidence="2">
    <location>
        <begin position="132"/>
        <end position="152"/>
    </location>
</feature>
<dbReference type="SUPFAM" id="SSF47473">
    <property type="entry name" value="EF-hand"/>
    <property type="match status" value="1"/>
</dbReference>
<dbReference type="InterPro" id="IPR011992">
    <property type="entry name" value="EF-hand-dom_pair"/>
</dbReference>
<dbReference type="InterPro" id="IPR002048">
    <property type="entry name" value="EF_hand_dom"/>
</dbReference>
<dbReference type="Gene3D" id="1.10.238.10">
    <property type="entry name" value="EF-hand"/>
    <property type="match status" value="1"/>
</dbReference>
<feature type="transmembrane region" description="Helical" evidence="2">
    <location>
        <begin position="471"/>
        <end position="492"/>
    </location>
</feature>
<feature type="transmembrane region" description="Helical" evidence="2">
    <location>
        <begin position="507"/>
        <end position="528"/>
    </location>
</feature>
<evidence type="ECO:0000259" key="3">
    <source>
        <dbReference type="PROSITE" id="PS50222"/>
    </source>
</evidence>
<evidence type="ECO:0000313" key="5">
    <source>
        <dbReference type="Proteomes" id="UP001516023"/>
    </source>
</evidence>
<comment type="caution">
    <text evidence="4">The sequence shown here is derived from an EMBL/GenBank/DDBJ whole genome shotgun (WGS) entry which is preliminary data.</text>
</comment>
<evidence type="ECO:0000313" key="4">
    <source>
        <dbReference type="EMBL" id="KAL3793251.1"/>
    </source>
</evidence>
<dbReference type="AlphaFoldDB" id="A0ABD3Q1A1"/>
<protein>
    <recommendedName>
        <fullName evidence="3">EF-hand domain-containing protein</fullName>
    </recommendedName>
</protein>
<keyword evidence="2" id="KW-0812">Transmembrane</keyword>
<evidence type="ECO:0000256" key="2">
    <source>
        <dbReference type="SAM" id="Phobius"/>
    </source>
</evidence>
<name>A0ABD3Q1A1_9STRA</name>
<accession>A0ABD3Q1A1</accession>
<feature type="transmembrane region" description="Helical" evidence="2">
    <location>
        <begin position="172"/>
        <end position="192"/>
    </location>
</feature>
<keyword evidence="2" id="KW-0472">Membrane</keyword>
<dbReference type="PROSITE" id="PS00018">
    <property type="entry name" value="EF_HAND_1"/>
    <property type="match status" value="1"/>
</dbReference>
<evidence type="ECO:0000256" key="1">
    <source>
        <dbReference type="ARBA" id="ARBA00022837"/>
    </source>
</evidence>
<sequence>MFANGGDNVNAEKFGLQDDLNAMEENYCSIELGISNIAEENDKLLSTAIFNIQRTLLNHRPLYLQISKNEFAALLLKALGPTKISPSVVDDLFEEIDFDKDGWLSADELAKHLIVVDQKNRMDRYRFFFERLSHPSILGSFSFLCASSLSIAKNVFIRVHGEQELTAFVAELVVWLSLIGSFMFVWGSLRSAITQLRLTQSETIAAKIIFLLGNFTTVGQVINMMWVGGSVAYVSEQWFIGGLCYFIGGLLAFPSIYISTLAELVQNQELVCKLRASFSLGDQRQTNEENATEIVDDISNGSDVSEATSVEDMVEGVKRFSRETMHKRLRSDSNVNIVRELLARDAPLAVHRRAPTCPAAIFDLFETKRLSLNTCETKSLTDSECTNDHLSTWSSLVGKDILLEGNLKNKIEFDFYDALISFGMDESTNLNASFRVMTRLSGCSTTDMTSMRQLATDVTKKDLRRLAFHQLVHLPSMYIAIAYMIGGLMFTVGECQWGFSASTIQNIYLTGSSLYFCGSTGILFRAWMNVSCEWNQLQDSRVALHTMAFSQGTDAEYEDELLARSHVLTRN</sequence>
<dbReference type="PROSITE" id="PS50222">
    <property type="entry name" value="EF_HAND_2"/>
    <property type="match status" value="1"/>
</dbReference>
<proteinExistence type="predicted"/>
<reference evidence="4 5" key="1">
    <citation type="journal article" date="2020" name="G3 (Bethesda)">
        <title>Improved Reference Genome for Cyclotella cryptica CCMP332, a Model for Cell Wall Morphogenesis, Salinity Adaptation, and Lipid Production in Diatoms (Bacillariophyta).</title>
        <authorList>
            <person name="Roberts W.R."/>
            <person name="Downey K.M."/>
            <person name="Ruck E.C."/>
            <person name="Traller J.C."/>
            <person name="Alverson A.J."/>
        </authorList>
    </citation>
    <scope>NUCLEOTIDE SEQUENCE [LARGE SCALE GENOMIC DNA]</scope>
    <source>
        <strain evidence="4 5">CCMP332</strain>
    </source>
</reference>
<organism evidence="4 5">
    <name type="scientific">Cyclotella cryptica</name>
    <dbReference type="NCBI Taxonomy" id="29204"/>
    <lineage>
        <taxon>Eukaryota</taxon>
        <taxon>Sar</taxon>
        <taxon>Stramenopiles</taxon>
        <taxon>Ochrophyta</taxon>
        <taxon>Bacillariophyta</taxon>
        <taxon>Coscinodiscophyceae</taxon>
        <taxon>Thalassiosirophycidae</taxon>
        <taxon>Stephanodiscales</taxon>
        <taxon>Stephanodiscaceae</taxon>
        <taxon>Cyclotella</taxon>
    </lineage>
</organism>
<feature type="transmembrane region" description="Helical" evidence="2">
    <location>
        <begin position="204"/>
        <end position="226"/>
    </location>
</feature>
<feature type="domain" description="EF-hand" evidence="3">
    <location>
        <begin position="84"/>
        <end position="119"/>
    </location>
</feature>
<keyword evidence="1" id="KW-0106">Calcium</keyword>
<gene>
    <name evidence="4" type="ORF">HJC23_000793</name>
</gene>
<dbReference type="InterPro" id="IPR018247">
    <property type="entry name" value="EF_Hand_1_Ca_BS"/>
</dbReference>
<feature type="transmembrane region" description="Helical" evidence="2">
    <location>
        <begin position="238"/>
        <end position="258"/>
    </location>
</feature>
<keyword evidence="5" id="KW-1185">Reference proteome</keyword>
<keyword evidence="2" id="KW-1133">Transmembrane helix</keyword>